<feature type="transmembrane region" description="Helical" evidence="1">
    <location>
        <begin position="34"/>
        <end position="54"/>
    </location>
</feature>
<dbReference type="EMBL" id="CALTRL010001195">
    <property type="protein sequence ID" value="CAH7671454.1"/>
    <property type="molecule type" value="Genomic_DNA"/>
</dbReference>
<protein>
    <submittedName>
        <fullName evidence="2">Uncharacterized protein</fullName>
    </submittedName>
</protein>
<proteinExistence type="predicted"/>
<keyword evidence="1" id="KW-0472">Membrane</keyword>
<keyword evidence="1" id="KW-0812">Transmembrane</keyword>
<evidence type="ECO:0000313" key="2">
    <source>
        <dbReference type="EMBL" id="CAH7671454.1"/>
    </source>
</evidence>
<name>A0AAV0AQG7_PHAPC</name>
<comment type="caution">
    <text evidence="2">The sequence shown here is derived from an EMBL/GenBank/DDBJ whole genome shotgun (WGS) entry which is preliminary data.</text>
</comment>
<keyword evidence="1" id="KW-1133">Transmembrane helix</keyword>
<evidence type="ECO:0000256" key="1">
    <source>
        <dbReference type="SAM" id="Phobius"/>
    </source>
</evidence>
<sequence length="137" mass="15074">MSENFFGSTVWAPTLEDMRDAFGATTKGKEHVEIFLLIAFYVAPGMLEIIGVGYGAPSIGQRKNVESRKSVSRGSGVNKGKGKKDCYQGEWLFRVPAMVNKFCSCKNLESVVGSEKSIKARQNEVSSYCRMAFSLPC</sequence>
<evidence type="ECO:0000313" key="3">
    <source>
        <dbReference type="Proteomes" id="UP001153365"/>
    </source>
</evidence>
<organism evidence="2 3">
    <name type="scientific">Phakopsora pachyrhizi</name>
    <name type="common">Asian soybean rust disease fungus</name>
    <dbReference type="NCBI Taxonomy" id="170000"/>
    <lineage>
        <taxon>Eukaryota</taxon>
        <taxon>Fungi</taxon>
        <taxon>Dikarya</taxon>
        <taxon>Basidiomycota</taxon>
        <taxon>Pucciniomycotina</taxon>
        <taxon>Pucciniomycetes</taxon>
        <taxon>Pucciniales</taxon>
        <taxon>Phakopsoraceae</taxon>
        <taxon>Phakopsora</taxon>
    </lineage>
</organism>
<dbReference type="Proteomes" id="UP001153365">
    <property type="component" value="Unassembled WGS sequence"/>
</dbReference>
<accession>A0AAV0AQG7</accession>
<reference evidence="2" key="1">
    <citation type="submission" date="2022-06" db="EMBL/GenBank/DDBJ databases">
        <authorList>
            <consortium name="SYNGENTA / RWTH Aachen University"/>
        </authorList>
    </citation>
    <scope>NUCLEOTIDE SEQUENCE</scope>
</reference>
<keyword evidence="3" id="KW-1185">Reference proteome</keyword>
<dbReference type="AlphaFoldDB" id="A0AAV0AQG7"/>
<gene>
    <name evidence="2" type="ORF">PPACK8108_LOCUS6230</name>
</gene>